<protein>
    <submittedName>
        <fullName evidence="3">Glycoside hydrolase family 35</fullName>
    </submittedName>
</protein>
<dbReference type="InterPro" id="IPR031330">
    <property type="entry name" value="Gly_Hdrlase_35_cat"/>
</dbReference>
<dbReference type="HOGENOM" id="CLU_027430_0_0_11"/>
<proteinExistence type="predicted"/>
<dbReference type="InterPro" id="IPR040719">
    <property type="entry name" value="DUF5597"/>
</dbReference>
<dbReference type="eggNOG" id="COG1874">
    <property type="taxonomic scope" value="Bacteria"/>
</dbReference>
<feature type="domain" description="DUF5597" evidence="2">
    <location>
        <begin position="381"/>
        <end position="501"/>
    </location>
</feature>
<dbReference type="OrthoDB" id="9800974at2"/>
<evidence type="ECO:0000259" key="1">
    <source>
        <dbReference type="Pfam" id="PF01301"/>
    </source>
</evidence>
<evidence type="ECO:0000313" key="3">
    <source>
        <dbReference type="EMBL" id="ABS03995.1"/>
    </source>
</evidence>
<dbReference type="Pfam" id="PF18120">
    <property type="entry name" value="DUF5597"/>
    <property type="match status" value="1"/>
</dbReference>
<dbReference type="GO" id="GO:0016787">
    <property type="term" value="F:hydrolase activity"/>
    <property type="evidence" value="ECO:0007669"/>
    <property type="project" value="UniProtKB-KW"/>
</dbReference>
<dbReference type="Proteomes" id="UP000001116">
    <property type="component" value="Chromosome"/>
</dbReference>
<dbReference type="SUPFAM" id="SSF51445">
    <property type="entry name" value="(Trans)glycosidases"/>
    <property type="match status" value="1"/>
</dbReference>
<accession>A6WB06</accession>
<dbReference type="STRING" id="266940.Krad_2520"/>
<dbReference type="KEGG" id="kra:Krad_2520"/>
<evidence type="ECO:0000259" key="2">
    <source>
        <dbReference type="Pfam" id="PF18120"/>
    </source>
</evidence>
<feature type="domain" description="Glycoside hydrolase 35 catalytic" evidence="1">
    <location>
        <begin position="17"/>
        <end position="182"/>
    </location>
</feature>
<dbReference type="AlphaFoldDB" id="A6WB06"/>
<sequence>MTTHSTSASSRWSGPYLAVDGRPFLVVGAEVHNSSSSTPSAIADSFAAVRALGANTVLAPVAWDLFEPVEGHFDHTLVDAMIKQAQQLGMRLIPLWFGAYKNAVSTYAPGWVKTDSERFPRTQVADGQRIEQLTPFAPAARAADARAFGALMRRIHDVDTAGTVLAVQVENEMGLLGDSRDRSPLANAAFIADVPPGVIEAVATDTNMPLHQVWVDAGSRAEGAWSEVFGSGERVDEAFMAAAYAAYTEEVASAGASEHDVPLFVNAWLDHDSVLDGPVAVAGGKRPGQYPSGGPVMPVAAIWEAMAPTVDFLAPDMYIEDAEPVMAAYRARRGRLLIPELRADARGLAQMFSAIGTHQALGVSPFGVDVLRSDEPVGAALSDAYQLLRAAAVLIRQHAIAPVVGFELNAAQPSLSIDLGGSVLQVDTHSEWGPAPEYPGYGLAFEADGGVYVIGRGFWITLRGETGQEVSFLQADQYRLQGEQLVLSHRLNGDETSGGTLVPFPFAGAPLLPGRVIPTRIPDSGITHIRTYSY</sequence>
<reference evidence="4" key="1">
    <citation type="journal article" date="2008" name="PLoS ONE">
        <title>Survival in nuclear waste, extreme resistance, and potential applications gleaned from the genome sequence of Kineococcus radiotolerans SRS30216.</title>
        <authorList>
            <person name="Bagwell C.E."/>
            <person name="Bhat S."/>
            <person name="Hawkins G.M."/>
            <person name="Smith B.W."/>
            <person name="Biswas T."/>
            <person name="Hoover T.R."/>
            <person name="Saunders E."/>
            <person name="Han C.S."/>
            <person name="Tsodikov O.V."/>
            <person name="Shimkets L.J."/>
        </authorList>
    </citation>
    <scope>NUCLEOTIDE SEQUENCE [LARGE SCALE GENOMIC DNA]</scope>
    <source>
        <strain evidence="4">ATCC BAA-149 / DSM 14245 / SRS30216</strain>
    </source>
</reference>
<keyword evidence="4" id="KW-1185">Reference proteome</keyword>
<dbReference type="Gene3D" id="3.20.20.80">
    <property type="entry name" value="Glycosidases"/>
    <property type="match status" value="1"/>
</dbReference>
<dbReference type="CAZy" id="GH35">
    <property type="family name" value="Glycoside Hydrolase Family 35"/>
</dbReference>
<organism evidence="3 4">
    <name type="scientific">Kineococcus radiotolerans (strain ATCC BAA-149 / DSM 14245 / SRS30216)</name>
    <dbReference type="NCBI Taxonomy" id="266940"/>
    <lineage>
        <taxon>Bacteria</taxon>
        <taxon>Bacillati</taxon>
        <taxon>Actinomycetota</taxon>
        <taxon>Actinomycetes</taxon>
        <taxon>Kineosporiales</taxon>
        <taxon>Kineosporiaceae</taxon>
        <taxon>Kineococcus</taxon>
    </lineage>
</organism>
<keyword evidence="3" id="KW-0378">Hydrolase</keyword>
<dbReference type="RefSeq" id="WP_012087779.1">
    <property type="nucleotide sequence ID" value="NC_009664.2"/>
</dbReference>
<dbReference type="EMBL" id="CP000750">
    <property type="protein sequence ID" value="ABS03995.1"/>
    <property type="molecule type" value="Genomic_DNA"/>
</dbReference>
<name>A6WB06_KINRD</name>
<dbReference type="Pfam" id="PF01301">
    <property type="entry name" value="Glyco_hydro_35"/>
    <property type="match status" value="1"/>
</dbReference>
<evidence type="ECO:0000313" key="4">
    <source>
        <dbReference type="Proteomes" id="UP000001116"/>
    </source>
</evidence>
<dbReference type="InterPro" id="IPR017853">
    <property type="entry name" value="GH"/>
</dbReference>
<gene>
    <name evidence="3" type="ordered locus">Krad_2520</name>
</gene>